<dbReference type="CDD" id="cd17917">
    <property type="entry name" value="DEXHc_RHA-like"/>
    <property type="match status" value="1"/>
</dbReference>
<dbReference type="GO" id="GO:0005524">
    <property type="term" value="F:ATP binding"/>
    <property type="evidence" value="ECO:0007669"/>
    <property type="project" value="UniProtKB-KW"/>
</dbReference>
<dbReference type="PANTHER" id="PTHR22780">
    <property type="entry name" value="ADAPTIN, ALPHA/GAMMA/EPSILON"/>
    <property type="match status" value="1"/>
</dbReference>
<feature type="domain" description="Helicase ATP-binding" evidence="8">
    <location>
        <begin position="441"/>
        <end position="612"/>
    </location>
</feature>
<dbReference type="SUPFAM" id="SSF48371">
    <property type="entry name" value="ARM repeat"/>
    <property type="match status" value="1"/>
</dbReference>
<dbReference type="GO" id="GO:0003676">
    <property type="term" value="F:nucleic acid binding"/>
    <property type="evidence" value="ECO:0007669"/>
    <property type="project" value="InterPro"/>
</dbReference>
<evidence type="ECO:0000256" key="1">
    <source>
        <dbReference type="ARBA" id="ARBA00004308"/>
    </source>
</evidence>
<dbReference type="CDD" id="cd18791">
    <property type="entry name" value="SF2_C_RHA"/>
    <property type="match status" value="1"/>
</dbReference>
<dbReference type="Pfam" id="PF02883">
    <property type="entry name" value="Alpha_adaptinC2"/>
    <property type="match status" value="1"/>
</dbReference>
<dbReference type="GO" id="GO:0016192">
    <property type="term" value="P:vesicle-mediated transport"/>
    <property type="evidence" value="ECO:0007669"/>
    <property type="project" value="InterPro"/>
</dbReference>
<dbReference type="InterPro" id="IPR014720">
    <property type="entry name" value="dsRBD_dom"/>
</dbReference>
<dbReference type="GO" id="GO:0012505">
    <property type="term" value="C:endomembrane system"/>
    <property type="evidence" value="ECO:0007669"/>
    <property type="project" value="UniProtKB-SubCell"/>
</dbReference>
<dbReference type="SMART" id="SM00809">
    <property type="entry name" value="Alpha_adaptinC2"/>
    <property type="match status" value="1"/>
</dbReference>
<feature type="compositionally biased region" description="Basic residues" evidence="7">
    <location>
        <begin position="89"/>
        <end position="98"/>
    </location>
</feature>
<dbReference type="InterPro" id="IPR008152">
    <property type="entry name" value="Clathrin_a/b/g-adaptin_app_Ig"/>
</dbReference>
<organism evidence="10 11">
    <name type="scientific">Phellinidium pouzarii</name>
    <dbReference type="NCBI Taxonomy" id="167371"/>
    <lineage>
        <taxon>Eukaryota</taxon>
        <taxon>Fungi</taxon>
        <taxon>Dikarya</taxon>
        <taxon>Basidiomycota</taxon>
        <taxon>Agaricomycotina</taxon>
        <taxon>Agaricomycetes</taxon>
        <taxon>Hymenochaetales</taxon>
        <taxon>Hymenochaetaceae</taxon>
        <taxon>Phellinidium</taxon>
    </lineage>
</organism>
<gene>
    <name evidence="10" type="ORF">EW145_g873</name>
</gene>
<evidence type="ECO:0000256" key="3">
    <source>
        <dbReference type="ARBA" id="ARBA00022741"/>
    </source>
</evidence>
<feature type="domain" description="Helicase C-terminal" evidence="9">
    <location>
        <begin position="707"/>
        <end position="882"/>
    </location>
</feature>
<dbReference type="InterPro" id="IPR012295">
    <property type="entry name" value="TBP_dom_sf"/>
</dbReference>
<evidence type="ECO:0000256" key="5">
    <source>
        <dbReference type="ARBA" id="ARBA00022927"/>
    </source>
</evidence>
<sequence length="2115" mass="236373">MRLAHLLLRHRRHFLMQLDRSKGATSGSLASRIGPPLKRTLSVLKSGESSGTKHARIDFLPPATQMPGPSRQNQTHGVPSSGHLGRSIANHRKPKSTRGRLGQSARTSSGNAKVAPNHPTLPEPLIDEAYLIEKYADIDQRDTGLTPDWKNNPKSALTNFLSRSGKTPHYEARLGYLHGRKISRVRVEVADGVVGEGDAESKKDAERNAALAANFAIIKAGLGKIMPVHKTVIPTLDEVALSDGSKVRYEKARQFMEYYCRKYSFGQPFIEFEEHHDRHSQGWNAIMTVGGNRIGIGYAKTKKDASKNCYLDVVQYLESCDPELWKTFLEAARTGKDLGLAPKVLLQMSDRLGDDIRDICLQMKSSTLFRNKPDSKANMTYVSEPSPAHTRSPFKTNKDILAARSAVLLSRRQEYLLHARHEKMRQMRSTLPVYAKTEDVLKNIEQNEITIVMAATGSGKTTQIPQLILDQFIDRSDGAKCNIFCTQPRRLAAISVAHRVAKERGETTGKGGSVGYQVRFESALPDENGSITFCTIGIFLRRMQNALQRGHDRVLDNVTHVIVDEVHERDIDTDLLLVVLKRLLADRKVKGIPLKVILMSATIDPTLFQNYFADETGSPAKVVEVPGRSFPVKKQFLDDYLPTIIHQHKNSGRVFNDEKVVKYLCRELPNAAQLLPDSILVRNIIQRSGSREQEEELEIPYPLVALIISHVLQNSDSGHALVFLPGWDEIQAVNKLLTESSQAFGLNFNDRRKFSIHLLHSTIPLAEQQVIFDPPPEGVRRIILSTNIAETSITIPDVVYVVDTAKIKENRYDPERHISSLVSAWVGNSNLNQRAGRAGRHRPGEYYGVLGRQRADQLHTHQTVEMKRMDLSNVAMHVKALDFPNMDVEDVLAATIEPPAAERVAAAMTNLKTLLYSRTVTLFLCPPHLKKEAQAIKDSWCPDEFRSDALAVLNAYNEWYEFEKRGDYHAGTRFCNDNFLSKATLLLIAKIKGHLLQSLSQSGVLDVSAGGATLSSRSTAVPPELNVNGNSLSLLAALIAIASQPKFAIRTSSMTYRTAQEKTTSIHPASVNHRKRVVEDEETHGEKQLFAFAEKRQNLSVAGQAPGSVYLVGCTRLDPMSYVLFGAYNLAATDYGLECDDWLPMIGNYDTLDDVRRLKLLMEGCMLRVFEGINLMNKTRRTRTTDKYVPPSIRQSRDNDEGESDEDDELSGKGGPLSTSEIQELDQYTNAIVRYKVDVGHMEAVNLISSHKYSEKQIGYLAVTLLMHENSDFLRLVVNSIKKDLDDNNEINNCLALHAIANVGGQEMAEALSEDVHRLLISPTSQSMVKKKAALTLLRLYRKYPDVIPAAEWALRIVAIMDDMDLGVVNCVTSLIMAMAQDHLDVYAVCYQKAVDRLYRLVIEREYSATYSYYKVPTPWLQVKLLRLLQHYPPSEDQTIRSVLHQVLQTIMNNSAEQSRNVQHNNAQNAVLFEAIGLAIHIDTNSPLVGMAAVLLARFISSKETNVRYLGLDTMAHLAARADSLESIKKHQGTIILSLRDKDISVRRRALDLLYSMCDVDNAELIVGELLQYLKVADYGLREEMVLKIAILTEKYSTSYKWYVDTILQLISAAGDHVGDEVWYRVVQITTNTEDLQVYAAKVVFQHLRSPSSHESLIKVGGYVLGEYGHLIANEPGYSPSDQFMVLHSKSQFCSAPTRALLLSTYIKWVNVFPEIKQHLVAVFERYRHVLDSDLQQRACEYYALASRPEDDELLQNVCEEMPPFPPRESALLGRLNRKLGDTEDKRTWIHGGKEANLDREVLRQKTIRKGTLTVSQSNGVAVPSSISGGEKEDILSSLAGLDLASTPELKPEPFEVKPPIPSVTHGASIDRWFEKLCYVNEGVLYEDVQIQMGIKSEYHSHEGRLAVFIGNKMSVPLTSFTATLHVYDPETLTMSFSKIPPSIIAPRTQVQQLLNVECKKMFSQPPLLSVSFLAGAHQTVTVRLPVVTTKFVEPVKLGPPDFFERWKIIGGPPREAQLVLPITLDRAGHIDIVRNKIIVSGHHFGILEDIDSNPSNLVGAGVLHSSSAGKVGCLLRLEPNREAKLCRLTVRSTSEEVAAEVLQLLIRPLRSQST</sequence>
<dbReference type="Gene3D" id="3.30.310.10">
    <property type="entry name" value="TATA-Binding Protein"/>
    <property type="match status" value="1"/>
</dbReference>
<feature type="region of interest" description="Disordered" evidence="7">
    <location>
        <begin position="44"/>
        <end position="122"/>
    </location>
</feature>
<dbReference type="Gene3D" id="3.30.160.20">
    <property type="match status" value="1"/>
</dbReference>
<feature type="compositionally biased region" description="Acidic residues" evidence="7">
    <location>
        <begin position="1200"/>
        <end position="1209"/>
    </location>
</feature>
<name>A0A4S4LH82_9AGAM</name>
<evidence type="ECO:0000313" key="10">
    <source>
        <dbReference type="EMBL" id="THH11107.1"/>
    </source>
</evidence>
<dbReference type="Pfam" id="PF01602">
    <property type="entry name" value="Adaptin_N"/>
    <property type="match status" value="1"/>
</dbReference>
<dbReference type="SUPFAM" id="SSF54768">
    <property type="entry name" value="dsRNA-binding domain-like"/>
    <property type="match status" value="2"/>
</dbReference>
<evidence type="ECO:0000259" key="9">
    <source>
        <dbReference type="PROSITE" id="PS51194"/>
    </source>
</evidence>
<dbReference type="Pfam" id="PF00271">
    <property type="entry name" value="Helicase_C"/>
    <property type="match status" value="1"/>
</dbReference>
<keyword evidence="5" id="KW-0653">Protein transport</keyword>
<keyword evidence="6" id="KW-0472">Membrane</keyword>
<dbReference type="GO" id="GO:0006886">
    <property type="term" value="P:intracellular protein transport"/>
    <property type="evidence" value="ECO:0007669"/>
    <property type="project" value="InterPro"/>
</dbReference>
<keyword evidence="3" id="KW-0547">Nucleotide-binding</keyword>
<evidence type="ECO:0000256" key="2">
    <source>
        <dbReference type="ARBA" id="ARBA00022448"/>
    </source>
</evidence>
<dbReference type="EMBL" id="SGPK01000020">
    <property type="protein sequence ID" value="THH11107.1"/>
    <property type="molecule type" value="Genomic_DNA"/>
</dbReference>
<dbReference type="InterPro" id="IPR027417">
    <property type="entry name" value="P-loop_NTPase"/>
</dbReference>
<comment type="subcellular location">
    <subcellularLocation>
        <location evidence="1">Endomembrane system</location>
    </subcellularLocation>
</comment>
<dbReference type="PROSITE" id="PS51194">
    <property type="entry name" value="HELICASE_CTER"/>
    <property type="match status" value="1"/>
</dbReference>
<keyword evidence="2" id="KW-0813">Transport</keyword>
<dbReference type="CDD" id="cd00048">
    <property type="entry name" value="DSRM_SF"/>
    <property type="match status" value="1"/>
</dbReference>
<dbReference type="InterPro" id="IPR014001">
    <property type="entry name" value="Helicase_ATP-bd"/>
</dbReference>
<dbReference type="SUPFAM" id="SSF55711">
    <property type="entry name" value="Subdomain of clathrin and coatomer appendage domain"/>
    <property type="match status" value="1"/>
</dbReference>
<evidence type="ECO:0000313" key="11">
    <source>
        <dbReference type="Proteomes" id="UP000308199"/>
    </source>
</evidence>
<dbReference type="SMART" id="SM00487">
    <property type="entry name" value="DEXDc"/>
    <property type="match status" value="1"/>
</dbReference>
<feature type="region of interest" description="Disordered" evidence="7">
    <location>
        <begin position="1182"/>
        <end position="1219"/>
    </location>
</feature>
<dbReference type="FunFam" id="3.40.50.300:FF:001714">
    <property type="entry name" value="ATP-dependent DEAD/H RNA helicase, putative"/>
    <property type="match status" value="1"/>
</dbReference>
<dbReference type="InterPro" id="IPR013041">
    <property type="entry name" value="Clathrin_app_Ig-like_sf"/>
</dbReference>
<dbReference type="SUPFAM" id="SSF52540">
    <property type="entry name" value="P-loop containing nucleoside triphosphate hydrolases"/>
    <property type="match status" value="1"/>
</dbReference>
<evidence type="ECO:0000259" key="8">
    <source>
        <dbReference type="PROSITE" id="PS51192"/>
    </source>
</evidence>
<dbReference type="SMART" id="SM00358">
    <property type="entry name" value="DSRM"/>
    <property type="match status" value="2"/>
</dbReference>
<dbReference type="InterPro" id="IPR011545">
    <property type="entry name" value="DEAD/DEAH_box_helicase_dom"/>
</dbReference>
<evidence type="ECO:0000256" key="4">
    <source>
        <dbReference type="ARBA" id="ARBA00022840"/>
    </source>
</evidence>
<comment type="caution">
    <text evidence="10">The sequence shown here is derived from an EMBL/GenBank/DDBJ whole genome shotgun (WGS) entry which is preliminary data.</text>
</comment>
<accession>A0A4S4LH82</accession>
<dbReference type="Pfam" id="PF00035">
    <property type="entry name" value="dsrm"/>
    <property type="match status" value="2"/>
</dbReference>
<dbReference type="Pfam" id="PF02296">
    <property type="entry name" value="Alpha_adaptin_C"/>
    <property type="match status" value="1"/>
</dbReference>
<evidence type="ECO:0000256" key="6">
    <source>
        <dbReference type="ARBA" id="ARBA00023136"/>
    </source>
</evidence>
<reference evidence="10 11" key="1">
    <citation type="submission" date="2019-02" db="EMBL/GenBank/DDBJ databases">
        <title>Genome sequencing of the rare red list fungi Phellinidium pouzarii.</title>
        <authorList>
            <person name="Buettner E."/>
            <person name="Kellner H."/>
        </authorList>
    </citation>
    <scope>NUCLEOTIDE SEQUENCE [LARGE SCALE GENOMIC DNA]</scope>
    <source>
        <strain evidence="10 11">DSM 108285</strain>
    </source>
</reference>
<dbReference type="InterPro" id="IPR001650">
    <property type="entry name" value="Helicase_C-like"/>
</dbReference>
<dbReference type="GO" id="GO:0030131">
    <property type="term" value="C:clathrin adaptor complex"/>
    <property type="evidence" value="ECO:0007669"/>
    <property type="project" value="InterPro"/>
</dbReference>
<dbReference type="InterPro" id="IPR002553">
    <property type="entry name" value="Clathrin/coatomer_adapt-like_N"/>
</dbReference>
<dbReference type="InterPro" id="IPR011989">
    <property type="entry name" value="ARM-like"/>
</dbReference>
<keyword evidence="11" id="KW-1185">Reference proteome</keyword>
<protein>
    <submittedName>
        <fullName evidence="10">Uncharacterized protein</fullName>
    </submittedName>
</protein>
<keyword evidence="4" id="KW-0067">ATP-binding</keyword>
<dbReference type="SUPFAM" id="SSF49348">
    <property type="entry name" value="Clathrin adaptor appendage domain"/>
    <property type="match status" value="1"/>
</dbReference>
<dbReference type="Pfam" id="PF00270">
    <property type="entry name" value="DEAD"/>
    <property type="match status" value="1"/>
</dbReference>
<proteinExistence type="predicted"/>
<dbReference type="Proteomes" id="UP000308199">
    <property type="component" value="Unassembled WGS sequence"/>
</dbReference>
<dbReference type="InterPro" id="IPR050840">
    <property type="entry name" value="Adaptor_Complx_Large_Subunit"/>
</dbReference>
<dbReference type="InterPro" id="IPR016024">
    <property type="entry name" value="ARM-type_fold"/>
</dbReference>
<dbReference type="Gene3D" id="1.25.10.10">
    <property type="entry name" value="Leucine-rich Repeat Variant"/>
    <property type="match status" value="1"/>
</dbReference>
<dbReference type="PROSITE" id="PS51192">
    <property type="entry name" value="HELICASE_ATP_BIND_1"/>
    <property type="match status" value="1"/>
</dbReference>
<dbReference type="InterPro" id="IPR003164">
    <property type="entry name" value="Clathrin_a-adaptin_app_sub_C"/>
</dbReference>
<dbReference type="Gene3D" id="3.40.50.300">
    <property type="entry name" value="P-loop containing nucleotide triphosphate hydrolases"/>
    <property type="match status" value="2"/>
</dbReference>
<dbReference type="SMART" id="SM00490">
    <property type="entry name" value="HELICc"/>
    <property type="match status" value="1"/>
</dbReference>
<dbReference type="Gene3D" id="2.60.40.1230">
    <property type="match status" value="1"/>
</dbReference>
<dbReference type="OrthoDB" id="28053at2759"/>
<evidence type="ECO:0000256" key="7">
    <source>
        <dbReference type="SAM" id="MobiDB-lite"/>
    </source>
</evidence>
<dbReference type="InterPro" id="IPR009028">
    <property type="entry name" value="Coatomer/calthrin_app_sub_C"/>
</dbReference>